<evidence type="ECO:0000313" key="2">
    <source>
        <dbReference type="Proteomes" id="UP000323067"/>
    </source>
</evidence>
<protein>
    <submittedName>
        <fullName evidence="1">Uncharacterized protein</fullName>
    </submittedName>
</protein>
<dbReference type="AlphaFoldDB" id="A0A2H4SUA9"/>
<reference evidence="1 2" key="1">
    <citation type="journal article" date="2017" name="BMC Genomics">
        <title>Chromosome level assembly and secondary metabolite potential of the parasitic fungus Cordyceps militaris.</title>
        <authorList>
            <person name="Kramer G.J."/>
            <person name="Nodwell J.R."/>
        </authorList>
    </citation>
    <scope>NUCLEOTIDE SEQUENCE [LARGE SCALE GENOMIC DNA]</scope>
    <source>
        <strain evidence="1 2">ATCC 34164</strain>
    </source>
</reference>
<evidence type="ECO:0000313" key="1">
    <source>
        <dbReference type="EMBL" id="ATY66691.1"/>
    </source>
</evidence>
<organism evidence="1 2">
    <name type="scientific">Cordyceps militaris</name>
    <name type="common">Caterpillar fungus</name>
    <name type="synonym">Clavaria militaris</name>
    <dbReference type="NCBI Taxonomy" id="73501"/>
    <lineage>
        <taxon>Eukaryota</taxon>
        <taxon>Fungi</taxon>
        <taxon>Dikarya</taxon>
        <taxon>Ascomycota</taxon>
        <taxon>Pezizomycotina</taxon>
        <taxon>Sordariomycetes</taxon>
        <taxon>Hypocreomycetidae</taxon>
        <taxon>Hypocreales</taxon>
        <taxon>Cordycipitaceae</taxon>
        <taxon>Cordyceps</taxon>
    </lineage>
</organism>
<proteinExistence type="predicted"/>
<dbReference type="Proteomes" id="UP000323067">
    <property type="component" value="Chromosome ii"/>
</dbReference>
<dbReference type="VEuPathDB" id="FungiDB:CCM_03765"/>
<sequence length="166" mass="18759">MVPAIDESSIHQPGQQPFLIVSQVEAFLRVVYTIETLSINESVVLCWLVRSEADASQFEPPHANTRQPLYLFYNSIPEDLHRHPAAAWLSFLGVGQTRKKWEPKDGKSRCLFGTYYGPCQLRSAASYRSLEIGLSRLKKSLGWRVTSMSAYPAIEDFKGAQGELWP</sequence>
<accession>A0A2H4SUA9</accession>
<dbReference type="EMBL" id="CP023327">
    <property type="protein sequence ID" value="ATY66691.1"/>
    <property type="molecule type" value="Genomic_DNA"/>
</dbReference>
<gene>
    <name evidence="1" type="ORF">A9K55_001033</name>
</gene>
<name>A0A2H4SUA9_CORMI</name>
<dbReference type="VEuPathDB" id="FungiDB:A9K55_001033"/>